<keyword evidence="7" id="KW-0132">Cell division</keyword>
<evidence type="ECO:0000256" key="7">
    <source>
        <dbReference type="RuleBase" id="RU003664"/>
    </source>
</evidence>
<keyword evidence="7" id="KW-0961">Cell wall biogenesis/degradation</keyword>
<comment type="subcellular location">
    <subcellularLocation>
        <location evidence="1 7">Cytoplasm</location>
    </subcellularLocation>
</comment>
<dbReference type="GO" id="GO:0009252">
    <property type="term" value="P:peptidoglycan biosynthetic process"/>
    <property type="evidence" value="ECO:0007669"/>
    <property type="project" value="UniProtKB-UniPathway"/>
</dbReference>
<evidence type="ECO:0000256" key="6">
    <source>
        <dbReference type="ARBA" id="ARBA00022840"/>
    </source>
</evidence>
<dbReference type="GO" id="GO:0051301">
    <property type="term" value="P:cell division"/>
    <property type="evidence" value="ECO:0007669"/>
    <property type="project" value="UniProtKB-KW"/>
</dbReference>
<feature type="domain" description="Mur ligase central" evidence="9">
    <location>
        <begin position="118"/>
        <end position="304"/>
    </location>
</feature>
<dbReference type="Pfam" id="PF02875">
    <property type="entry name" value="Mur_ligase_C"/>
    <property type="match status" value="1"/>
</dbReference>
<comment type="catalytic activity">
    <reaction evidence="7">
        <text>UDP-N-acetyl-alpha-D-muramoyl-L-alanine + D-glutamate + ATP = UDP-N-acetyl-alpha-D-muramoyl-L-alanyl-D-glutamate + ADP + phosphate + H(+)</text>
        <dbReference type="Rhea" id="RHEA:16429"/>
        <dbReference type="ChEBI" id="CHEBI:15378"/>
        <dbReference type="ChEBI" id="CHEBI:29986"/>
        <dbReference type="ChEBI" id="CHEBI:30616"/>
        <dbReference type="ChEBI" id="CHEBI:43474"/>
        <dbReference type="ChEBI" id="CHEBI:83898"/>
        <dbReference type="ChEBI" id="CHEBI:83900"/>
        <dbReference type="ChEBI" id="CHEBI:456216"/>
        <dbReference type="EC" id="6.3.2.9"/>
    </reaction>
</comment>
<evidence type="ECO:0000256" key="2">
    <source>
        <dbReference type="ARBA" id="ARBA00004752"/>
    </source>
</evidence>
<dbReference type="GO" id="GO:0005524">
    <property type="term" value="F:ATP binding"/>
    <property type="evidence" value="ECO:0007669"/>
    <property type="project" value="UniProtKB-KW"/>
</dbReference>
<keyword evidence="5" id="KW-0547">Nucleotide-binding</keyword>
<sequence length="480" mass="53209">MKISNFKNKKITVMGLGLHGGGAGTAKFMAKAGARVLVTDLKKAIELGESIEKLKGFKIKLILGQHRTEDFINTDLVIQNPAVPDNSKYLEIAKKHRVPVDTDMGIFFELCANKKIGVTGTKGKSTTAKLIFDILKTKHKNVVLAGNIRSAVLLKLKKIEPKNPVVLELSSWQLHGLQKHKKSPETAVVTNILNDHQNRYRAFDHYIDDKKTIIRFQKKNGLAVLNYDDHQVRDFGEYARGQILYFSVKNDLNKLELEKETVGAFIKNDQLVFGPDEEKIIAVKEIPLLGRHNQSNTAAAVSVAKAFAVPIKDIARAIKKFSAPTGRLEKIAWNKDRLAFNDTTATTPDATLASLTALKEKYPQKPITLILGGTDKKLDFTQLAATIKEFHQGGYLHNLIFLPGTATEKLRVELQKINFNFAGNQALDAFDMSDAVKLAIGTMSQQGVLLLSPGAASFGLFAHEFDRGEKFNLAVEKYFS</sequence>
<evidence type="ECO:0000259" key="9">
    <source>
        <dbReference type="Pfam" id="PF08245"/>
    </source>
</evidence>
<dbReference type="EC" id="6.3.2.9" evidence="7"/>
<evidence type="ECO:0000256" key="5">
    <source>
        <dbReference type="ARBA" id="ARBA00022741"/>
    </source>
</evidence>
<reference evidence="11" key="1">
    <citation type="submission" date="2017-09" db="EMBL/GenBank/DDBJ databases">
        <title>Depth-based differentiation of microbial function through sediment-hosted aquifers and enrichment of novel symbionts in the deep terrestrial subsurface.</title>
        <authorList>
            <person name="Probst A.J."/>
            <person name="Ladd B."/>
            <person name="Jarett J.K."/>
            <person name="Geller-Mcgrath D.E."/>
            <person name="Sieber C.M.K."/>
            <person name="Emerson J.B."/>
            <person name="Anantharaman K."/>
            <person name="Thomas B.C."/>
            <person name="Malmstrom R."/>
            <person name="Stieglmeier M."/>
            <person name="Klingl A."/>
            <person name="Woyke T."/>
            <person name="Ryan C.M."/>
            <person name="Banfield J.F."/>
        </authorList>
    </citation>
    <scope>NUCLEOTIDE SEQUENCE [LARGE SCALE GENOMIC DNA]</scope>
</reference>
<comment type="pathway">
    <text evidence="2 7">Cell wall biogenesis; peptidoglycan biosynthesis.</text>
</comment>
<dbReference type="PANTHER" id="PTHR43692:SF1">
    <property type="entry name" value="UDP-N-ACETYLMURAMOYLALANINE--D-GLUTAMATE LIGASE"/>
    <property type="match status" value="1"/>
</dbReference>
<dbReference type="InterPro" id="IPR005762">
    <property type="entry name" value="MurD"/>
</dbReference>
<dbReference type="InterPro" id="IPR036615">
    <property type="entry name" value="Mur_ligase_C_dom_sf"/>
</dbReference>
<keyword evidence="6" id="KW-0067">ATP-binding</keyword>
<comment type="function">
    <text evidence="7">Cell wall formation. Catalyzes the addition of glutamate to the nucleotide precursor UDP-N-acetylmuramoyl-L-alanine (UMA).</text>
</comment>
<dbReference type="PANTHER" id="PTHR43692">
    <property type="entry name" value="UDP-N-ACETYLMURAMOYLALANINE--D-GLUTAMATE LIGASE"/>
    <property type="match status" value="1"/>
</dbReference>
<keyword evidence="7" id="KW-0131">Cell cycle</keyword>
<dbReference type="Gene3D" id="3.90.190.20">
    <property type="entry name" value="Mur ligase, C-terminal domain"/>
    <property type="match status" value="1"/>
</dbReference>
<dbReference type="Pfam" id="PF21799">
    <property type="entry name" value="MurD-like_N"/>
    <property type="match status" value="1"/>
</dbReference>
<dbReference type="GO" id="GO:0005737">
    <property type="term" value="C:cytoplasm"/>
    <property type="evidence" value="ECO:0007669"/>
    <property type="project" value="UniProtKB-SubCell"/>
</dbReference>
<evidence type="ECO:0000259" key="8">
    <source>
        <dbReference type="Pfam" id="PF02875"/>
    </source>
</evidence>
<name>A0A2M8KIL1_9BACT</name>
<dbReference type="UniPathway" id="UPA00219"/>
<dbReference type="SUPFAM" id="SSF51984">
    <property type="entry name" value="MurCD N-terminal domain"/>
    <property type="match status" value="1"/>
</dbReference>
<dbReference type="SUPFAM" id="SSF53244">
    <property type="entry name" value="MurD-like peptide ligases, peptide-binding domain"/>
    <property type="match status" value="1"/>
</dbReference>
<evidence type="ECO:0000256" key="4">
    <source>
        <dbReference type="ARBA" id="ARBA00022598"/>
    </source>
</evidence>
<organism evidence="10 11">
    <name type="scientific">Candidatus Portnoybacteria bacterium CG10_big_fil_rev_8_21_14_0_10_44_7</name>
    <dbReference type="NCBI Taxonomy" id="1974816"/>
    <lineage>
        <taxon>Bacteria</taxon>
        <taxon>Candidatus Portnoyibacteriota</taxon>
    </lineage>
</organism>
<feature type="domain" description="Mur ligase C-terminal" evidence="8">
    <location>
        <begin position="326"/>
        <end position="452"/>
    </location>
</feature>
<dbReference type="InterPro" id="IPR036565">
    <property type="entry name" value="Mur-like_cat_sf"/>
</dbReference>
<dbReference type="NCBIfam" id="TIGR01087">
    <property type="entry name" value="murD"/>
    <property type="match status" value="1"/>
</dbReference>
<dbReference type="GO" id="GO:0008764">
    <property type="term" value="F:UDP-N-acetylmuramoylalanine-D-glutamate ligase activity"/>
    <property type="evidence" value="ECO:0007669"/>
    <property type="project" value="UniProtKB-EC"/>
</dbReference>
<evidence type="ECO:0000256" key="3">
    <source>
        <dbReference type="ARBA" id="ARBA00022490"/>
    </source>
</evidence>
<keyword evidence="7" id="KW-0133">Cell shape</keyword>
<dbReference type="SUPFAM" id="SSF53623">
    <property type="entry name" value="MurD-like peptide ligases, catalytic domain"/>
    <property type="match status" value="1"/>
</dbReference>
<dbReference type="InterPro" id="IPR013221">
    <property type="entry name" value="Mur_ligase_cen"/>
</dbReference>
<keyword evidence="7" id="KW-0573">Peptidoglycan synthesis</keyword>
<protein>
    <recommendedName>
        <fullName evidence="7">UDP-N-acetylmuramoylalanine--D-glutamate ligase</fullName>
        <ecNumber evidence="7">6.3.2.9</ecNumber>
    </recommendedName>
</protein>
<comment type="caution">
    <text evidence="10">The sequence shown here is derived from an EMBL/GenBank/DDBJ whole genome shotgun (WGS) entry which is preliminary data.</text>
</comment>
<dbReference type="EMBL" id="PFEA01000035">
    <property type="protein sequence ID" value="PJE59759.1"/>
    <property type="molecule type" value="Genomic_DNA"/>
</dbReference>
<dbReference type="AlphaFoldDB" id="A0A2M8KIL1"/>
<keyword evidence="4 10" id="KW-0436">Ligase</keyword>
<keyword evidence="3" id="KW-0963">Cytoplasm</keyword>
<proteinExistence type="predicted"/>
<dbReference type="Pfam" id="PF08245">
    <property type="entry name" value="Mur_ligase_M"/>
    <property type="match status" value="1"/>
</dbReference>
<evidence type="ECO:0000256" key="1">
    <source>
        <dbReference type="ARBA" id="ARBA00004496"/>
    </source>
</evidence>
<dbReference type="GO" id="GO:0008360">
    <property type="term" value="P:regulation of cell shape"/>
    <property type="evidence" value="ECO:0007669"/>
    <property type="project" value="UniProtKB-KW"/>
</dbReference>
<dbReference type="InterPro" id="IPR004101">
    <property type="entry name" value="Mur_ligase_C"/>
</dbReference>
<evidence type="ECO:0000313" key="10">
    <source>
        <dbReference type="EMBL" id="PJE59759.1"/>
    </source>
</evidence>
<dbReference type="Gene3D" id="3.40.50.720">
    <property type="entry name" value="NAD(P)-binding Rossmann-like Domain"/>
    <property type="match status" value="1"/>
</dbReference>
<gene>
    <name evidence="10" type="primary">murD</name>
    <name evidence="10" type="ORF">COU85_01985</name>
</gene>
<dbReference type="Gene3D" id="3.40.1190.10">
    <property type="entry name" value="Mur-like, catalytic domain"/>
    <property type="match status" value="1"/>
</dbReference>
<evidence type="ECO:0000313" key="11">
    <source>
        <dbReference type="Proteomes" id="UP000231086"/>
    </source>
</evidence>
<dbReference type="GO" id="GO:0071555">
    <property type="term" value="P:cell wall organization"/>
    <property type="evidence" value="ECO:0007669"/>
    <property type="project" value="UniProtKB-KW"/>
</dbReference>
<accession>A0A2M8KIL1</accession>
<dbReference type="Proteomes" id="UP000231086">
    <property type="component" value="Unassembled WGS sequence"/>
</dbReference>